<comment type="subcellular location">
    <subcellularLocation>
        <location evidence="8 9">Cytoplasm</location>
    </subcellularLocation>
</comment>
<dbReference type="UniPathway" id="UPA00109">
    <property type="reaction ID" value="UER00189"/>
</dbReference>
<feature type="active site" description="Electrophile" evidence="8">
    <location>
        <position position="102"/>
    </location>
</feature>
<dbReference type="HAMAP" id="MF_00147_B">
    <property type="entry name" value="TIM_B"/>
    <property type="match status" value="1"/>
</dbReference>
<dbReference type="SUPFAM" id="SSF51351">
    <property type="entry name" value="Triosephosphate isomerase (TIM)"/>
    <property type="match status" value="1"/>
</dbReference>
<organism evidence="10 11">
    <name type="scientific">Aromatoleum aromaticum (strain DSM 19018 / LMG 30748 / EbN1)</name>
    <name type="common">Azoarcus sp. (strain EbN1)</name>
    <dbReference type="NCBI Taxonomy" id="76114"/>
    <lineage>
        <taxon>Bacteria</taxon>
        <taxon>Pseudomonadati</taxon>
        <taxon>Pseudomonadota</taxon>
        <taxon>Betaproteobacteria</taxon>
        <taxon>Rhodocyclales</taxon>
        <taxon>Rhodocyclaceae</taxon>
        <taxon>Aromatoleum</taxon>
    </lineage>
</organism>
<dbReference type="PROSITE" id="PS51440">
    <property type="entry name" value="TIM_2"/>
    <property type="match status" value="1"/>
</dbReference>
<feature type="binding site" evidence="8">
    <location>
        <position position="218"/>
    </location>
    <ligand>
        <name>substrate</name>
    </ligand>
</feature>
<dbReference type="Proteomes" id="UP000006552">
    <property type="component" value="Chromosome"/>
</dbReference>
<proteinExistence type="inferred from homology"/>
<dbReference type="GO" id="GO:0019563">
    <property type="term" value="P:glycerol catabolic process"/>
    <property type="evidence" value="ECO:0007669"/>
    <property type="project" value="TreeGrafter"/>
</dbReference>
<feature type="binding site" evidence="8">
    <location>
        <begin position="239"/>
        <end position="240"/>
    </location>
    <ligand>
        <name>substrate</name>
    </ligand>
</feature>
<evidence type="ECO:0000313" key="11">
    <source>
        <dbReference type="Proteomes" id="UP000006552"/>
    </source>
</evidence>
<comment type="similarity">
    <text evidence="3 8 9">Belongs to the triosephosphate isomerase family.</text>
</comment>
<dbReference type="GO" id="GO:0046166">
    <property type="term" value="P:glyceraldehyde-3-phosphate biosynthetic process"/>
    <property type="evidence" value="ECO:0007669"/>
    <property type="project" value="TreeGrafter"/>
</dbReference>
<evidence type="ECO:0000256" key="4">
    <source>
        <dbReference type="ARBA" id="ARBA00022432"/>
    </source>
</evidence>
<gene>
    <name evidence="8 10" type="primary">tpiA</name>
    <name evidence="10" type="ORF">ebA4831</name>
</gene>
<feature type="active site" description="Proton acceptor" evidence="8">
    <location>
        <position position="174"/>
    </location>
</feature>
<evidence type="ECO:0000256" key="5">
    <source>
        <dbReference type="ARBA" id="ARBA00022490"/>
    </source>
</evidence>
<dbReference type="FunFam" id="3.20.20.70:FF:000016">
    <property type="entry name" value="Triosephosphate isomerase"/>
    <property type="match status" value="1"/>
</dbReference>
<reference evidence="10 11" key="1">
    <citation type="journal article" date="2005" name="Arch. Microbiol.">
        <title>The genome sequence of an anaerobic aromatic-degrading denitrifying bacterium, strain EbN1.</title>
        <authorList>
            <person name="Rabus R."/>
            <person name="Kube M."/>
            <person name="Heider J."/>
            <person name="Beck A."/>
            <person name="Heitmann K."/>
            <person name="Widdel F."/>
            <person name="Reinhardt R."/>
        </authorList>
    </citation>
    <scope>NUCLEOTIDE SEQUENCE [LARGE SCALE GENOMIC DNA]</scope>
    <source>
        <strain evidence="10 11">EbN1</strain>
    </source>
</reference>
<dbReference type="eggNOG" id="COG0149">
    <property type="taxonomic scope" value="Bacteria"/>
</dbReference>
<dbReference type="NCBIfam" id="TIGR00419">
    <property type="entry name" value="tim"/>
    <property type="match status" value="1"/>
</dbReference>
<dbReference type="EC" id="5.3.1.1" evidence="8 9"/>
<dbReference type="HOGENOM" id="CLU_024251_2_1_4"/>
<sequence>MARFDGFECMERKLVVGNWKMNGDLVSNQALFEQLVDRSPSSIDTALCVPFPYLAQGQRALSGSAIMLGAQNLSEFDAGAYTGEVSGRMLSDFDCRFVIVGHSERRTVFREDDQLVARKARAALAAGLVPIVCVGESLAERDAGQAEDVLLRQLEALVQLLDGASLARLVIAYEPVWAIGTGRAASPEQVQEILSFVRRWLSGHVGNSRAIRILYGGSVKADSAAALFSLPDSDGGLIGGASLVAQQFLEICEAAAKAAQDGNMGDFKGSR</sequence>
<dbReference type="AlphaFoldDB" id="Q5P1F2"/>
<evidence type="ECO:0000256" key="2">
    <source>
        <dbReference type="ARBA" id="ARBA00004939"/>
    </source>
</evidence>
<dbReference type="Gene3D" id="3.20.20.70">
    <property type="entry name" value="Aldolase class I"/>
    <property type="match status" value="1"/>
</dbReference>
<evidence type="ECO:0000256" key="1">
    <source>
        <dbReference type="ARBA" id="ARBA00004680"/>
    </source>
</evidence>
<dbReference type="GO" id="GO:0006096">
    <property type="term" value="P:glycolytic process"/>
    <property type="evidence" value="ECO:0007669"/>
    <property type="project" value="UniProtKB-UniRule"/>
</dbReference>
<dbReference type="KEGG" id="eba:ebA4831"/>
<evidence type="ECO:0000256" key="7">
    <source>
        <dbReference type="ARBA" id="ARBA00023235"/>
    </source>
</evidence>
<keyword evidence="7 8" id="KW-0413">Isomerase</keyword>
<name>Q5P1F2_AROAE</name>
<protein>
    <recommendedName>
        <fullName evidence="8 9">Triosephosphate isomerase</fullName>
        <shortName evidence="8">TIM</shortName>
        <shortName evidence="8">TPI</shortName>
        <ecNumber evidence="8 9">5.3.1.1</ecNumber>
    </recommendedName>
    <alternativeName>
        <fullName evidence="8">Triose-phosphate isomerase</fullName>
    </alternativeName>
</protein>
<keyword evidence="11" id="KW-1185">Reference proteome</keyword>
<comment type="pathway">
    <text evidence="2">Carbohydrate metabolism; erythritol degradation.</text>
</comment>
<dbReference type="PANTHER" id="PTHR21139">
    <property type="entry name" value="TRIOSEPHOSPHATE ISOMERASE"/>
    <property type="match status" value="1"/>
</dbReference>
<dbReference type="InterPro" id="IPR035990">
    <property type="entry name" value="TIM_sf"/>
</dbReference>
<keyword evidence="4 8" id="KW-0312">Gluconeogenesis</keyword>
<comment type="pathway">
    <text evidence="1 8 9">Carbohydrate degradation; glycolysis; D-glyceraldehyde 3-phosphate from glycerone phosphate: step 1/1.</text>
</comment>
<dbReference type="GO" id="GO:0004807">
    <property type="term" value="F:triose-phosphate isomerase activity"/>
    <property type="evidence" value="ECO:0007669"/>
    <property type="project" value="UniProtKB-UniRule"/>
</dbReference>
<dbReference type="CDD" id="cd00311">
    <property type="entry name" value="TIM"/>
    <property type="match status" value="1"/>
</dbReference>
<dbReference type="PANTHER" id="PTHR21139:SF42">
    <property type="entry name" value="TRIOSEPHOSPHATE ISOMERASE"/>
    <property type="match status" value="1"/>
</dbReference>
<dbReference type="GO" id="GO:0005829">
    <property type="term" value="C:cytosol"/>
    <property type="evidence" value="ECO:0007669"/>
    <property type="project" value="TreeGrafter"/>
</dbReference>
<dbReference type="Pfam" id="PF00121">
    <property type="entry name" value="TIM"/>
    <property type="match status" value="1"/>
</dbReference>
<comment type="subunit">
    <text evidence="8 9">Homodimer.</text>
</comment>
<dbReference type="InterPro" id="IPR020861">
    <property type="entry name" value="Triosephosphate_isomerase_AS"/>
</dbReference>
<dbReference type="InterPro" id="IPR022896">
    <property type="entry name" value="TrioseP_Isoase_bac/euk"/>
</dbReference>
<comment type="catalytic activity">
    <reaction evidence="8 9">
        <text>D-glyceraldehyde 3-phosphate = dihydroxyacetone phosphate</text>
        <dbReference type="Rhea" id="RHEA:18585"/>
        <dbReference type="ChEBI" id="CHEBI:57642"/>
        <dbReference type="ChEBI" id="CHEBI:59776"/>
        <dbReference type="EC" id="5.3.1.1"/>
    </reaction>
</comment>
<feature type="binding site" evidence="8">
    <location>
        <begin position="18"/>
        <end position="20"/>
    </location>
    <ligand>
        <name>substrate</name>
    </ligand>
</feature>
<dbReference type="STRING" id="76114.ebA4831"/>
<dbReference type="PROSITE" id="PS00171">
    <property type="entry name" value="TIM_1"/>
    <property type="match status" value="1"/>
</dbReference>
<evidence type="ECO:0000256" key="8">
    <source>
        <dbReference type="HAMAP-Rule" id="MF_00147"/>
    </source>
</evidence>
<keyword evidence="6 8" id="KW-0324">Glycolysis</keyword>
<evidence type="ECO:0000256" key="3">
    <source>
        <dbReference type="ARBA" id="ARBA00007422"/>
    </source>
</evidence>
<comment type="function">
    <text evidence="8">Involved in the gluconeogenesis. Catalyzes stereospecifically the conversion of dihydroxyacetone phosphate (DHAP) to D-glyceraldehyde-3-phosphate (G3P).</text>
</comment>
<comment type="pathway">
    <text evidence="8 9">Carbohydrate biosynthesis; gluconeogenesis.</text>
</comment>
<dbReference type="EMBL" id="CR555306">
    <property type="protein sequence ID" value="CAI08862.1"/>
    <property type="molecule type" value="Genomic_DNA"/>
</dbReference>
<evidence type="ECO:0000256" key="6">
    <source>
        <dbReference type="ARBA" id="ARBA00023152"/>
    </source>
</evidence>
<accession>Q5P1F2</accession>
<dbReference type="InterPro" id="IPR000652">
    <property type="entry name" value="Triosephosphate_isomerase"/>
</dbReference>
<evidence type="ECO:0000256" key="9">
    <source>
        <dbReference type="RuleBase" id="RU363013"/>
    </source>
</evidence>
<dbReference type="InterPro" id="IPR013785">
    <property type="entry name" value="Aldolase_TIM"/>
</dbReference>
<dbReference type="GO" id="GO:0006094">
    <property type="term" value="P:gluconeogenesis"/>
    <property type="evidence" value="ECO:0007669"/>
    <property type="project" value="UniProtKB-UniRule"/>
</dbReference>
<evidence type="ECO:0000313" key="10">
    <source>
        <dbReference type="EMBL" id="CAI08862.1"/>
    </source>
</evidence>
<keyword evidence="5 8" id="KW-0963">Cytoplasm</keyword>
<feature type="binding site" evidence="8">
    <location>
        <position position="180"/>
    </location>
    <ligand>
        <name>substrate</name>
    </ligand>
</feature>
<dbReference type="UniPathway" id="UPA00138"/>